<dbReference type="PROSITE" id="PS51318">
    <property type="entry name" value="TAT"/>
    <property type="match status" value="1"/>
</dbReference>
<accession>A0ABP6LNF0</accession>
<keyword evidence="3" id="KW-1185">Reference proteome</keyword>
<dbReference type="InterPro" id="IPR006311">
    <property type="entry name" value="TAT_signal"/>
</dbReference>
<dbReference type="EMBL" id="BAAAUF010000034">
    <property type="protein sequence ID" value="GAA3052614.1"/>
    <property type="molecule type" value="Genomic_DNA"/>
</dbReference>
<organism evidence="2 3">
    <name type="scientific">Streptomyces glomeratus</name>
    <dbReference type="NCBI Taxonomy" id="284452"/>
    <lineage>
        <taxon>Bacteria</taxon>
        <taxon>Bacillati</taxon>
        <taxon>Actinomycetota</taxon>
        <taxon>Actinomycetes</taxon>
        <taxon>Kitasatosporales</taxon>
        <taxon>Streptomycetaceae</taxon>
        <taxon>Streptomyces</taxon>
    </lineage>
</organism>
<dbReference type="Proteomes" id="UP001501532">
    <property type="component" value="Unassembled WGS sequence"/>
</dbReference>
<protein>
    <submittedName>
        <fullName evidence="2">Uncharacterized protein</fullName>
    </submittedName>
</protein>
<evidence type="ECO:0000313" key="2">
    <source>
        <dbReference type="EMBL" id="GAA3052614.1"/>
    </source>
</evidence>
<name>A0ABP6LNF0_9ACTN</name>
<reference evidence="3" key="1">
    <citation type="journal article" date="2019" name="Int. J. Syst. Evol. Microbiol.">
        <title>The Global Catalogue of Microorganisms (GCM) 10K type strain sequencing project: providing services to taxonomists for standard genome sequencing and annotation.</title>
        <authorList>
            <consortium name="The Broad Institute Genomics Platform"/>
            <consortium name="The Broad Institute Genome Sequencing Center for Infectious Disease"/>
            <person name="Wu L."/>
            <person name="Ma J."/>
        </authorList>
    </citation>
    <scope>NUCLEOTIDE SEQUENCE [LARGE SCALE GENOMIC DNA]</scope>
    <source>
        <strain evidence="3">JCM 9091</strain>
    </source>
</reference>
<comment type="caution">
    <text evidence="2">The sequence shown here is derived from an EMBL/GenBank/DDBJ whole genome shotgun (WGS) entry which is preliminary data.</text>
</comment>
<feature type="region of interest" description="Disordered" evidence="1">
    <location>
        <begin position="1"/>
        <end position="21"/>
    </location>
</feature>
<feature type="region of interest" description="Disordered" evidence="1">
    <location>
        <begin position="72"/>
        <end position="104"/>
    </location>
</feature>
<sequence length="104" mass="10339">MCTSHEPGQGPAPEAPQAGAGRRSFLRATALLSVAATTGVALPAAAAAAEASGERGWRPEIRDWRDAAPGIVIGMEGAPGAQGAAIPGRRSSRSTYGGLSPFGA</sequence>
<feature type="compositionally biased region" description="Low complexity" evidence="1">
    <location>
        <begin position="78"/>
        <end position="88"/>
    </location>
</feature>
<evidence type="ECO:0000256" key="1">
    <source>
        <dbReference type="SAM" id="MobiDB-lite"/>
    </source>
</evidence>
<gene>
    <name evidence="2" type="ORF">GCM10010448_39830</name>
</gene>
<evidence type="ECO:0000313" key="3">
    <source>
        <dbReference type="Proteomes" id="UP001501532"/>
    </source>
</evidence>
<proteinExistence type="predicted"/>